<dbReference type="InterPro" id="IPR007433">
    <property type="entry name" value="DUF481"/>
</dbReference>
<dbReference type="AlphaFoldDB" id="A0A0A0M614"/>
<dbReference type="EMBL" id="AVBH01000081">
    <property type="protein sequence ID" value="KGO98433.1"/>
    <property type="molecule type" value="Genomic_DNA"/>
</dbReference>
<evidence type="ECO:0000256" key="1">
    <source>
        <dbReference type="SAM" id="SignalP"/>
    </source>
</evidence>
<dbReference type="Proteomes" id="UP000030003">
    <property type="component" value="Unassembled WGS sequence"/>
</dbReference>
<dbReference type="Pfam" id="PF04338">
    <property type="entry name" value="DUF481"/>
    <property type="match status" value="1"/>
</dbReference>
<comment type="caution">
    <text evidence="2">The sequence shown here is derived from an EMBL/GenBank/DDBJ whole genome shotgun (WGS) entry which is preliminary data.</text>
</comment>
<dbReference type="eggNOG" id="COG3137">
    <property type="taxonomic scope" value="Bacteria"/>
</dbReference>
<accession>A0A0A0M614</accession>
<name>A0A0A0M614_9GAMM</name>
<sequence>MRFSILPVATAAALAAPFAALADPATEGRGWHGKGELGLALTSGNTDSQTLNGKLGLTREDAFWEHAMGLSLLYGKQDGVESASRYEAFGKIGRRMDDRRQWSGSMRTERDHFAAYEYQSAVSIGYSHELVDQEATQLHFEIGPGYRWSKLQGVRVHENGAIVRGQLEFSHQLNPSTSVYDTLLIEAGQQNTFARNDVGVAVKMSDALALKAGLEVRHNTDTLPGTRKTDTLTTVNVAYGF</sequence>
<dbReference type="STRING" id="1385515.GCA_000423325_01393"/>
<reference evidence="2 3" key="1">
    <citation type="submission" date="2013-08" db="EMBL/GenBank/DDBJ databases">
        <title>Genomic analysis of Lysobacter defluvii.</title>
        <authorList>
            <person name="Wang Q."/>
            <person name="Wang G."/>
        </authorList>
    </citation>
    <scope>NUCLEOTIDE SEQUENCE [LARGE SCALE GENOMIC DNA]</scope>
    <source>
        <strain evidence="2 3">IMMIB APB-9</strain>
    </source>
</reference>
<evidence type="ECO:0000313" key="3">
    <source>
        <dbReference type="Proteomes" id="UP000030003"/>
    </source>
</evidence>
<evidence type="ECO:0008006" key="4">
    <source>
        <dbReference type="Google" id="ProtNLM"/>
    </source>
</evidence>
<feature type="signal peptide" evidence="1">
    <location>
        <begin position="1"/>
        <end position="22"/>
    </location>
</feature>
<proteinExistence type="predicted"/>
<keyword evidence="1" id="KW-0732">Signal</keyword>
<protein>
    <recommendedName>
        <fullName evidence="4">Salt-induced outer membrane protein</fullName>
    </recommendedName>
</protein>
<gene>
    <name evidence="2" type="ORF">N791_02030</name>
</gene>
<dbReference type="OrthoDB" id="5292716at2"/>
<dbReference type="RefSeq" id="WP_052106773.1">
    <property type="nucleotide sequence ID" value="NZ_AUHT01000007.1"/>
</dbReference>
<organism evidence="2 3">
    <name type="scientific">Lysobacter defluvii IMMIB APB-9 = DSM 18482</name>
    <dbReference type="NCBI Taxonomy" id="1385515"/>
    <lineage>
        <taxon>Bacteria</taxon>
        <taxon>Pseudomonadati</taxon>
        <taxon>Pseudomonadota</taxon>
        <taxon>Gammaproteobacteria</taxon>
        <taxon>Lysobacterales</taxon>
        <taxon>Lysobacteraceae</taxon>
        <taxon>Novilysobacter</taxon>
    </lineage>
</organism>
<keyword evidence="3" id="KW-1185">Reference proteome</keyword>
<evidence type="ECO:0000313" key="2">
    <source>
        <dbReference type="EMBL" id="KGO98433.1"/>
    </source>
</evidence>
<feature type="chain" id="PRO_5001966578" description="Salt-induced outer membrane protein" evidence="1">
    <location>
        <begin position="23"/>
        <end position="241"/>
    </location>
</feature>